<dbReference type="PANTHER" id="PTHR48045:SF31">
    <property type="entry name" value="UDP-GLYCOSYLTRANSFERASE 76B1-LIKE"/>
    <property type="match status" value="1"/>
</dbReference>
<keyword evidence="3" id="KW-1185">Reference proteome</keyword>
<protein>
    <recommendedName>
        <fullName evidence="4">UDP-Glycosyltransferase/glycogen phosphorylase</fullName>
    </recommendedName>
</protein>
<proteinExistence type="predicted"/>
<evidence type="ECO:0000313" key="2">
    <source>
        <dbReference type="EMBL" id="KAL0570543.1"/>
    </source>
</evidence>
<dbReference type="Pfam" id="PF00201">
    <property type="entry name" value="UDPGT"/>
    <property type="match status" value="1"/>
</dbReference>
<comment type="caution">
    <text evidence="2">The sequence shown here is derived from an EMBL/GenBank/DDBJ whole genome shotgun (WGS) entry which is preliminary data.</text>
</comment>
<evidence type="ECO:0000256" key="1">
    <source>
        <dbReference type="ARBA" id="ARBA00022679"/>
    </source>
</evidence>
<gene>
    <name evidence="2" type="ORF">V5O48_011410</name>
</gene>
<dbReference type="Proteomes" id="UP001465976">
    <property type="component" value="Unassembled WGS sequence"/>
</dbReference>
<accession>A0ABR3F5M7</accession>
<reference evidence="2 3" key="1">
    <citation type="submission" date="2024-02" db="EMBL/GenBank/DDBJ databases">
        <title>A draft genome for the cacao thread blight pathogen Marasmius crinis-equi.</title>
        <authorList>
            <person name="Cohen S.P."/>
            <person name="Baruah I.K."/>
            <person name="Amoako-Attah I."/>
            <person name="Bukari Y."/>
            <person name="Meinhardt L.W."/>
            <person name="Bailey B.A."/>
        </authorList>
    </citation>
    <scope>NUCLEOTIDE SEQUENCE [LARGE SCALE GENOMIC DNA]</scope>
    <source>
        <strain evidence="2 3">GH-76</strain>
    </source>
</reference>
<evidence type="ECO:0000313" key="3">
    <source>
        <dbReference type="Proteomes" id="UP001465976"/>
    </source>
</evidence>
<dbReference type="PANTHER" id="PTHR48045">
    <property type="entry name" value="UDP-GLYCOSYLTRANSFERASE 72B1"/>
    <property type="match status" value="1"/>
</dbReference>
<dbReference type="Gene3D" id="3.40.50.2000">
    <property type="entry name" value="Glycogen Phosphorylase B"/>
    <property type="match status" value="2"/>
</dbReference>
<sequence>MSTKTFRKHIFCHAISISGHTKPLVALGILVAEMRKDVAITIFTNDVMYTQMMNELAKLPRERLEAVEKQINILQVVLSNLNPFHPAPEVIPEFEKLYKQSGTVTCLSSGKTIDGAHFPPPCVAVVDPFADYALEGIRSIATREPVPIVLWITGTAGASLMVWGPECYGGRGDFVSRIKQEVENGKTELEAFTSEVAFGASDNVLRIPGYPPCYDYERYPQAPRQAGIDCKMITMGYKSITASEGILSISSSVLEKESIEAWKEHFETIGKGFFAVAPLSIFSAPPKPRDPATERVLSFLESMKDEFGDKSVLYFSFGSITWPSDPAIFNAVIDQLIGTKMPFILAHPSPMFQPDQEVLEKIMSWAPQELILAHSATGWFLTHGGWNSLQEALLYKVPLIFWPTTTDGPLNAMLLTLKFHAGFELIEVRTGKAGAQKPYRLGDNPTPDFTAVSAKAEVDRVLKDIQGEKGVFVRKNFEDLSAKIAKVWDDDGEARNELNAFLCRFVD</sequence>
<keyword evidence="1" id="KW-0808">Transferase</keyword>
<dbReference type="InterPro" id="IPR002213">
    <property type="entry name" value="UDP_glucos_trans"/>
</dbReference>
<organism evidence="2 3">
    <name type="scientific">Marasmius crinis-equi</name>
    <dbReference type="NCBI Taxonomy" id="585013"/>
    <lineage>
        <taxon>Eukaryota</taxon>
        <taxon>Fungi</taxon>
        <taxon>Dikarya</taxon>
        <taxon>Basidiomycota</taxon>
        <taxon>Agaricomycotina</taxon>
        <taxon>Agaricomycetes</taxon>
        <taxon>Agaricomycetidae</taxon>
        <taxon>Agaricales</taxon>
        <taxon>Marasmiineae</taxon>
        <taxon>Marasmiaceae</taxon>
        <taxon>Marasmius</taxon>
    </lineage>
</organism>
<evidence type="ECO:0008006" key="4">
    <source>
        <dbReference type="Google" id="ProtNLM"/>
    </source>
</evidence>
<name>A0ABR3F5M7_9AGAR</name>
<dbReference type="SUPFAM" id="SSF53756">
    <property type="entry name" value="UDP-Glycosyltransferase/glycogen phosphorylase"/>
    <property type="match status" value="1"/>
</dbReference>
<dbReference type="EMBL" id="JBAHYK010000914">
    <property type="protein sequence ID" value="KAL0570543.1"/>
    <property type="molecule type" value="Genomic_DNA"/>
</dbReference>